<dbReference type="Pfam" id="PF13840">
    <property type="entry name" value="ACT_7"/>
    <property type="match status" value="1"/>
</dbReference>
<name>A0A7S2TV10_9EUKA</name>
<dbReference type="SUPFAM" id="SSF55021">
    <property type="entry name" value="ACT-like"/>
    <property type="match status" value="1"/>
</dbReference>
<dbReference type="InterPro" id="IPR045865">
    <property type="entry name" value="ACT-like_dom_sf"/>
</dbReference>
<feature type="region of interest" description="Disordered" evidence="1">
    <location>
        <begin position="112"/>
        <end position="139"/>
    </location>
</feature>
<proteinExistence type="predicted"/>
<feature type="domain" description="CASTOR ACT" evidence="2">
    <location>
        <begin position="38"/>
        <end position="98"/>
    </location>
</feature>
<sequence>MADEKVSLIMDAPSYQVIRAYQEAHGGLFAHTGMKEETETWRALRIMGEWGEDEVGLVAAVSNTLSEQKMEFFYISTLQRAFILVPGHRHEESIRCLSKKFKVVHAAKDDHHNRVQHDGGGCGGGGGGGGEGAVDTKQV</sequence>
<accession>A0A7S2TV10</accession>
<evidence type="ECO:0000259" key="2">
    <source>
        <dbReference type="Pfam" id="PF13840"/>
    </source>
</evidence>
<dbReference type="Gene3D" id="3.30.2130.10">
    <property type="entry name" value="VC0802-like"/>
    <property type="match status" value="1"/>
</dbReference>
<dbReference type="AlphaFoldDB" id="A0A7S2TV10"/>
<reference evidence="3" key="1">
    <citation type="submission" date="2021-01" db="EMBL/GenBank/DDBJ databases">
        <authorList>
            <person name="Corre E."/>
            <person name="Pelletier E."/>
            <person name="Niang G."/>
            <person name="Scheremetjew M."/>
            <person name="Finn R."/>
            <person name="Kale V."/>
            <person name="Holt S."/>
            <person name="Cochrane G."/>
            <person name="Meng A."/>
            <person name="Brown T."/>
            <person name="Cohen L."/>
        </authorList>
    </citation>
    <scope>NUCLEOTIDE SEQUENCE</scope>
    <source>
        <strain evidence="3">CCMP622</strain>
    </source>
</reference>
<dbReference type="InterPro" id="IPR027795">
    <property type="entry name" value="CASTOR_ACT_dom"/>
</dbReference>
<evidence type="ECO:0000256" key="1">
    <source>
        <dbReference type="SAM" id="MobiDB-lite"/>
    </source>
</evidence>
<dbReference type="EMBL" id="HBHP01020389">
    <property type="protein sequence ID" value="CAD9768681.1"/>
    <property type="molecule type" value="Transcribed_RNA"/>
</dbReference>
<feature type="compositionally biased region" description="Gly residues" evidence="1">
    <location>
        <begin position="118"/>
        <end position="132"/>
    </location>
</feature>
<evidence type="ECO:0000313" key="3">
    <source>
        <dbReference type="EMBL" id="CAD9768681.1"/>
    </source>
</evidence>
<organism evidence="3">
    <name type="scientific">Lotharella oceanica</name>
    <dbReference type="NCBI Taxonomy" id="641309"/>
    <lineage>
        <taxon>Eukaryota</taxon>
        <taxon>Sar</taxon>
        <taxon>Rhizaria</taxon>
        <taxon>Cercozoa</taxon>
        <taxon>Chlorarachniophyceae</taxon>
        <taxon>Lotharella</taxon>
    </lineage>
</organism>
<protein>
    <recommendedName>
        <fullName evidence="2">CASTOR ACT domain-containing protein</fullName>
    </recommendedName>
</protein>
<gene>
    <name evidence="3" type="ORF">LSP00402_LOCUS12661</name>
</gene>